<name>A0A9P0Z7C9_CUSEU</name>
<evidence type="ECO:0000256" key="2">
    <source>
        <dbReference type="ARBA" id="ARBA00022786"/>
    </source>
</evidence>
<dbReference type="GO" id="GO:0061631">
    <property type="term" value="F:ubiquitin conjugating enzyme activity"/>
    <property type="evidence" value="ECO:0007669"/>
    <property type="project" value="TreeGrafter"/>
</dbReference>
<organism evidence="3 4">
    <name type="scientific">Cuscuta europaea</name>
    <name type="common">European dodder</name>
    <dbReference type="NCBI Taxonomy" id="41803"/>
    <lineage>
        <taxon>Eukaryota</taxon>
        <taxon>Viridiplantae</taxon>
        <taxon>Streptophyta</taxon>
        <taxon>Embryophyta</taxon>
        <taxon>Tracheophyta</taxon>
        <taxon>Spermatophyta</taxon>
        <taxon>Magnoliopsida</taxon>
        <taxon>eudicotyledons</taxon>
        <taxon>Gunneridae</taxon>
        <taxon>Pentapetalae</taxon>
        <taxon>asterids</taxon>
        <taxon>lamiids</taxon>
        <taxon>Solanales</taxon>
        <taxon>Convolvulaceae</taxon>
        <taxon>Cuscuteae</taxon>
        <taxon>Cuscuta</taxon>
        <taxon>Cuscuta subgen. Cuscuta</taxon>
    </lineage>
</organism>
<dbReference type="Gene3D" id="3.10.110.10">
    <property type="entry name" value="Ubiquitin Conjugating Enzyme"/>
    <property type="match status" value="1"/>
</dbReference>
<keyword evidence="1" id="KW-0808">Transferase</keyword>
<dbReference type="PANTHER" id="PTHR46116:SF18">
    <property type="entry name" value="UBIQUITIN-CONJUGATING ENZYME E2 38 ISOFORM X1"/>
    <property type="match status" value="1"/>
</dbReference>
<evidence type="ECO:0000313" key="3">
    <source>
        <dbReference type="EMBL" id="CAH9089146.1"/>
    </source>
</evidence>
<protein>
    <submittedName>
        <fullName evidence="3">Uncharacterized protein</fullName>
    </submittedName>
</protein>
<proteinExistence type="predicted"/>
<evidence type="ECO:0000256" key="1">
    <source>
        <dbReference type="ARBA" id="ARBA00022679"/>
    </source>
</evidence>
<keyword evidence="2" id="KW-0833">Ubl conjugation pathway</keyword>
<evidence type="ECO:0000313" key="4">
    <source>
        <dbReference type="Proteomes" id="UP001152484"/>
    </source>
</evidence>
<dbReference type="OrthoDB" id="47801at2759"/>
<reference evidence="3" key="1">
    <citation type="submission" date="2022-07" db="EMBL/GenBank/DDBJ databases">
        <authorList>
            <person name="Macas J."/>
            <person name="Novak P."/>
            <person name="Neumann P."/>
        </authorList>
    </citation>
    <scope>NUCLEOTIDE SEQUENCE</scope>
</reference>
<keyword evidence="4" id="KW-1185">Reference proteome</keyword>
<dbReference type="InterPro" id="IPR016135">
    <property type="entry name" value="UBQ-conjugating_enzyme/RWD"/>
</dbReference>
<dbReference type="PANTHER" id="PTHR46116">
    <property type="entry name" value="(E3-INDEPENDENT) E2 UBIQUITIN-CONJUGATING ENZYME"/>
    <property type="match status" value="1"/>
</dbReference>
<dbReference type="AlphaFoldDB" id="A0A9P0Z7C9"/>
<dbReference type="Proteomes" id="UP001152484">
    <property type="component" value="Unassembled WGS sequence"/>
</dbReference>
<sequence length="109" mass="11939">MQTHSSTSLGTDLLLMLVICEVKHPPTHFEELITSHFKIHAHDILSACKAYSEGAPVGSFVNGRVVANNMPENGGSCNFKSAVTRMTNVLVSVFTRYGAKDCERFILPD</sequence>
<comment type="caution">
    <text evidence="3">The sequence shown here is derived from an EMBL/GenBank/DDBJ whole genome shotgun (WGS) entry which is preliminary data.</text>
</comment>
<accession>A0A9P0Z7C9</accession>
<dbReference type="EMBL" id="CAMAPE010000020">
    <property type="protein sequence ID" value="CAH9089146.1"/>
    <property type="molecule type" value="Genomic_DNA"/>
</dbReference>
<gene>
    <name evidence="3" type="ORF">CEURO_LOCUS10748</name>
</gene>